<proteinExistence type="inferred from homology"/>
<dbReference type="SUPFAM" id="SSF81822">
    <property type="entry name" value="RuBisCo LSMT C-terminal, substrate-binding domain"/>
    <property type="match status" value="1"/>
</dbReference>
<dbReference type="AlphaFoldDB" id="A0A2H3J184"/>
<comment type="function">
    <text evidence="4">S-adenosyl-L-methionine-dependent protein-lysine N-methyltransferase that monomethylates 60S ribosomal protein L42.</text>
</comment>
<feature type="region of interest" description="Disordered" evidence="5">
    <location>
        <begin position="475"/>
        <end position="502"/>
    </location>
</feature>
<gene>
    <name evidence="7" type="ORF">WOLCODRAFT_140168</name>
</gene>
<keyword evidence="2 4" id="KW-0808">Transferase</keyword>
<comment type="subcellular location">
    <subcellularLocation>
        <location evidence="4">Nucleus</location>
    </subcellularLocation>
</comment>
<protein>
    <recommendedName>
        <fullName evidence="4">Ribosomal lysine N-methyltransferase 4</fullName>
        <ecNumber evidence="4">2.1.1.-</ecNumber>
    </recommendedName>
</protein>
<dbReference type="GO" id="GO:0032259">
    <property type="term" value="P:methylation"/>
    <property type="evidence" value="ECO:0007669"/>
    <property type="project" value="UniProtKB-KW"/>
</dbReference>
<dbReference type="Gene3D" id="3.90.1410.10">
    <property type="entry name" value="set domain protein methyltransferase, domain 1"/>
    <property type="match status" value="1"/>
</dbReference>
<dbReference type="PIRSF" id="PIRSF011771">
    <property type="entry name" value="RMS1_SET"/>
    <property type="match status" value="1"/>
</dbReference>
<dbReference type="SUPFAM" id="SSF82199">
    <property type="entry name" value="SET domain"/>
    <property type="match status" value="1"/>
</dbReference>
<dbReference type="OrthoDB" id="341421at2759"/>
<keyword evidence="4" id="KW-0539">Nucleus</keyword>
<dbReference type="InterPro" id="IPR001214">
    <property type="entry name" value="SET_dom"/>
</dbReference>
<feature type="compositionally biased region" description="Acidic residues" evidence="5">
    <location>
        <begin position="225"/>
        <end position="244"/>
    </location>
</feature>
<reference evidence="7 8" key="1">
    <citation type="journal article" date="2012" name="Science">
        <title>The Paleozoic origin of enzymatic lignin decomposition reconstructed from 31 fungal genomes.</title>
        <authorList>
            <person name="Floudas D."/>
            <person name="Binder M."/>
            <person name="Riley R."/>
            <person name="Barry K."/>
            <person name="Blanchette R.A."/>
            <person name="Henrissat B."/>
            <person name="Martinez A.T."/>
            <person name="Otillar R."/>
            <person name="Spatafora J.W."/>
            <person name="Yadav J.S."/>
            <person name="Aerts A."/>
            <person name="Benoit I."/>
            <person name="Boyd A."/>
            <person name="Carlson A."/>
            <person name="Copeland A."/>
            <person name="Coutinho P.M."/>
            <person name="de Vries R.P."/>
            <person name="Ferreira P."/>
            <person name="Findley K."/>
            <person name="Foster B."/>
            <person name="Gaskell J."/>
            <person name="Glotzer D."/>
            <person name="Gorecki P."/>
            <person name="Heitman J."/>
            <person name="Hesse C."/>
            <person name="Hori C."/>
            <person name="Igarashi K."/>
            <person name="Jurgens J.A."/>
            <person name="Kallen N."/>
            <person name="Kersten P."/>
            <person name="Kohler A."/>
            <person name="Kuees U."/>
            <person name="Kumar T.K.A."/>
            <person name="Kuo A."/>
            <person name="LaButti K."/>
            <person name="Larrondo L.F."/>
            <person name="Lindquist E."/>
            <person name="Ling A."/>
            <person name="Lombard V."/>
            <person name="Lucas S."/>
            <person name="Lundell T."/>
            <person name="Martin R."/>
            <person name="McLaughlin D.J."/>
            <person name="Morgenstern I."/>
            <person name="Morin E."/>
            <person name="Murat C."/>
            <person name="Nagy L.G."/>
            <person name="Nolan M."/>
            <person name="Ohm R.A."/>
            <person name="Patyshakuliyeva A."/>
            <person name="Rokas A."/>
            <person name="Ruiz-Duenas F.J."/>
            <person name="Sabat G."/>
            <person name="Salamov A."/>
            <person name="Samejima M."/>
            <person name="Schmutz J."/>
            <person name="Slot J.C."/>
            <person name="St John F."/>
            <person name="Stenlid J."/>
            <person name="Sun H."/>
            <person name="Sun S."/>
            <person name="Syed K."/>
            <person name="Tsang A."/>
            <person name="Wiebenga A."/>
            <person name="Young D."/>
            <person name="Pisabarro A."/>
            <person name="Eastwood D.C."/>
            <person name="Martin F."/>
            <person name="Cullen D."/>
            <person name="Grigoriev I.V."/>
            <person name="Hibbett D.S."/>
        </authorList>
    </citation>
    <scope>NUCLEOTIDE SEQUENCE [LARGE SCALE GENOMIC DNA]</scope>
    <source>
        <strain evidence="7 8">MD-104</strain>
    </source>
</reference>
<evidence type="ECO:0000256" key="2">
    <source>
        <dbReference type="ARBA" id="ARBA00022679"/>
    </source>
</evidence>
<dbReference type="InterPro" id="IPR050600">
    <property type="entry name" value="SETD3_SETD6_MTase"/>
</dbReference>
<dbReference type="InterPro" id="IPR015353">
    <property type="entry name" value="Rubisco_LSMT_subst-bd"/>
</dbReference>
<feature type="domain" description="SET" evidence="6">
    <location>
        <begin position="21"/>
        <end position="294"/>
    </location>
</feature>
<dbReference type="PANTHER" id="PTHR13271">
    <property type="entry name" value="UNCHARACTERIZED PUTATIVE METHYLTRANSFERASE"/>
    <property type="match status" value="1"/>
</dbReference>
<organism evidence="7 8">
    <name type="scientific">Wolfiporia cocos (strain MD-104)</name>
    <name type="common">Brown rot fungus</name>
    <dbReference type="NCBI Taxonomy" id="742152"/>
    <lineage>
        <taxon>Eukaryota</taxon>
        <taxon>Fungi</taxon>
        <taxon>Dikarya</taxon>
        <taxon>Basidiomycota</taxon>
        <taxon>Agaricomycotina</taxon>
        <taxon>Agaricomycetes</taxon>
        <taxon>Polyporales</taxon>
        <taxon>Phaeolaceae</taxon>
        <taxon>Wolfiporia</taxon>
    </lineage>
</organism>
<dbReference type="Proteomes" id="UP000218811">
    <property type="component" value="Unassembled WGS sequence"/>
</dbReference>
<dbReference type="EC" id="2.1.1.-" evidence="4"/>
<evidence type="ECO:0000313" key="7">
    <source>
        <dbReference type="EMBL" id="PCH36002.1"/>
    </source>
</evidence>
<dbReference type="InterPro" id="IPR046341">
    <property type="entry name" value="SET_dom_sf"/>
</dbReference>
<sequence length="502" mass="56075">MIPLEELLRWFQSQNGTIDGSSMGITEFPNSGRGAIALVDIPGEHTLFTIPRELTLSTRTSSLPARIGRQAWKELGLEVGWVGLILCMMWEEAQGSTSRWFSYLASLPSNFDTPMFWSEDELDELKGTAVIDKIGKSDAERDYNEKLLPAVKSRPELFLPEHIPQYYSLARYHIMGSRILSRSFHVEPWGKGGDNDSGSDASETPEGPGNPMDVDSEPLPQMNDPQDDTDDLDEDGDEEEDTENPADVAMVPMADMLNAQYGSGNVKLFYEKHDLRMVTTKPIQAGEQIWNTYGDPPNSDLLRRYGHVDLVPLPPPLSGVGNPADVVEIRADLVVVSTLKTSALDVQEKVDWWLENADDDTFVLGTDCDFPDDLVSFVRLMLLPRNEWEKTKMKSKLPKAKVDAQVLSIVKEVLERRLQEYSTTAQDDEKLLSSNAENFPLNKKHAVIVRLGEKRILHGTLGKVQASLVLMNSAPTATGKGKKRVHSDRNVETSARVKKARR</sequence>
<keyword evidence="8" id="KW-1185">Reference proteome</keyword>
<evidence type="ECO:0000256" key="4">
    <source>
        <dbReference type="PIRNR" id="PIRNR011771"/>
    </source>
</evidence>
<feature type="region of interest" description="Disordered" evidence="5">
    <location>
        <begin position="190"/>
        <end position="249"/>
    </location>
</feature>
<keyword evidence="1 4" id="KW-0489">Methyltransferase</keyword>
<evidence type="ECO:0000259" key="6">
    <source>
        <dbReference type="PROSITE" id="PS50280"/>
    </source>
</evidence>
<dbReference type="PANTHER" id="PTHR13271:SF34">
    <property type="entry name" value="N-LYSINE METHYLTRANSFERASE SETD6"/>
    <property type="match status" value="1"/>
</dbReference>
<dbReference type="InterPro" id="IPR011383">
    <property type="entry name" value="N-lys_methylase_SETD6"/>
</dbReference>
<comment type="similarity">
    <text evidence="4">Belongs to the class V-like SAM-binding methyltransferase superfamily. Histone-lysine methyltransferase family. SETD6 subfamily.</text>
</comment>
<dbReference type="Gene3D" id="3.90.1420.10">
    <property type="entry name" value="Rubisco LSMT, substrate-binding domain"/>
    <property type="match status" value="1"/>
</dbReference>
<keyword evidence="3 4" id="KW-0949">S-adenosyl-L-methionine</keyword>
<name>A0A2H3J184_WOLCO</name>
<dbReference type="GO" id="GO:0005634">
    <property type="term" value="C:nucleus"/>
    <property type="evidence" value="ECO:0007669"/>
    <property type="project" value="UniProtKB-SubCell"/>
</dbReference>
<accession>A0A2H3J184</accession>
<evidence type="ECO:0000256" key="3">
    <source>
        <dbReference type="ARBA" id="ARBA00022691"/>
    </source>
</evidence>
<dbReference type="STRING" id="742152.A0A2H3J184"/>
<dbReference type="PROSITE" id="PS50280">
    <property type="entry name" value="SET"/>
    <property type="match status" value="1"/>
</dbReference>
<evidence type="ECO:0000256" key="5">
    <source>
        <dbReference type="SAM" id="MobiDB-lite"/>
    </source>
</evidence>
<dbReference type="OMA" id="RVDWWLE"/>
<dbReference type="Pfam" id="PF09273">
    <property type="entry name" value="Rubis-subs-bind"/>
    <property type="match status" value="1"/>
</dbReference>
<dbReference type="GO" id="GO:0016279">
    <property type="term" value="F:protein-lysine N-methyltransferase activity"/>
    <property type="evidence" value="ECO:0007669"/>
    <property type="project" value="UniProtKB-UniRule"/>
</dbReference>
<evidence type="ECO:0000256" key="1">
    <source>
        <dbReference type="ARBA" id="ARBA00022603"/>
    </source>
</evidence>
<dbReference type="EMBL" id="KB467865">
    <property type="protein sequence ID" value="PCH36002.1"/>
    <property type="molecule type" value="Genomic_DNA"/>
</dbReference>
<dbReference type="InterPro" id="IPR036464">
    <property type="entry name" value="Rubisco_LSMT_subst-bd_sf"/>
</dbReference>
<evidence type="ECO:0000313" key="8">
    <source>
        <dbReference type="Proteomes" id="UP000218811"/>
    </source>
</evidence>